<feature type="region of interest" description="Disordered" evidence="5">
    <location>
        <begin position="576"/>
        <end position="599"/>
    </location>
</feature>
<dbReference type="GO" id="GO:0008270">
    <property type="term" value="F:zinc ion binding"/>
    <property type="evidence" value="ECO:0007669"/>
    <property type="project" value="UniProtKB-KW"/>
</dbReference>
<dbReference type="Pfam" id="PF18044">
    <property type="entry name" value="zf-CCCH_4"/>
    <property type="match status" value="1"/>
</dbReference>
<feature type="compositionally biased region" description="Basic and acidic residues" evidence="5">
    <location>
        <begin position="93"/>
        <end position="108"/>
    </location>
</feature>
<sequence>MSAQTNETTGQVPNGTGVQTMPAPGSAGTEAGVQSTSVPEMDSQQQQTRDVRPDDGTCSGLQTMAQDDSSRLPETTAKSVQAKPKGAAMTLDLGRRSEVEQQGSDERPVVTQSGYLTPRAGPLEAVQPSWMTSMEVPRWMVKLGNLLNGGPSHSPAELAPSPFPATSPLYSTPPGGPAFRLRSPAKARPIPATPTPPSSSSLPAEAIQAEVQRQLQGVMTQERNEILQGELEDARRQLREMRGVEYSPDGDVTAHRGLLGDLASAPLDPGFLPGYPAALAFQDWMEVSSSTLADVSEQSGVWWAAVVGAVTNTYERWLHATPLERLGISPEGHDALVTGRWARLNARVASMLLSAMSPELRAEMVAQRLSQNSVRMVYRLHTLYQPGGSAERSDVLRRLQSPKENMSSDSLEEVLKTVRAWPRWLARCQAVNMSPPDASVLARGLMTLTDAHINRSPDAAFRTSMVRTSLRLDGQPSLENVNSYQRHLQAELETLLSSTLTSSTATTPKMKAIDGTLQPKARDAGKPSGELCKYFAKASGCRRGEKCNYSHSMSGMEKELRAKKCLRCGAESHRQKDCQVGRTQPKGGGKDQAGSKASFPGGAAMAQSLVATAGSTTSTTASAEPIQGTPWTMESLIQALALIARLEDRKLEQLRNETITTRDKVKLSVVAMQKHWNHYLYDYVVSGNDDDSWRAVRDAPFLEDLPGECLAGMIPSGSLDNGWEIMKRNGFLTRTQRRKLLNSKRWIVHLFAGDTGHWEIMRLDQGDTSVLELDVARCAGHSLCREETWSMVLWAAKHGKVDVVMGGPPGRAQQLCKGEDRDPKSLKLVARMLWLFAVAQVGREVHGVGVNRDHDVGFMLEYPEGYPQRLGNSEKILGRGAATEESDVSIAVYIIQKLMC</sequence>
<dbReference type="SUPFAM" id="SSF90229">
    <property type="entry name" value="CCCH zinc finger"/>
    <property type="match status" value="1"/>
</dbReference>
<dbReference type="SMART" id="SM00356">
    <property type="entry name" value="ZnF_C3H1"/>
    <property type="match status" value="1"/>
</dbReference>
<evidence type="ECO:0000256" key="5">
    <source>
        <dbReference type="SAM" id="MobiDB-lite"/>
    </source>
</evidence>
<feature type="domain" description="C3H1-type" evidence="6">
    <location>
        <begin position="526"/>
        <end position="554"/>
    </location>
</feature>
<evidence type="ECO:0008006" key="10">
    <source>
        <dbReference type="Google" id="ProtNLM"/>
    </source>
</evidence>
<dbReference type="InterPro" id="IPR041367">
    <property type="entry name" value="Znf-CCCH_4"/>
</dbReference>
<reference evidence="8 9" key="1">
    <citation type="submission" date="2016-02" db="EMBL/GenBank/DDBJ databases">
        <title>Genome analysis of coral dinoflagellate symbionts highlights evolutionary adaptations to a symbiotic lifestyle.</title>
        <authorList>
            <person name="Aranda M."/>
            <person name="Li Y."/>
            <person name="Liew Y.J."/>
            <person name="Baumgarten S."/>
            <person name="Simakov O."/>
            <person name="Wilson M."/>
            <person name="Piel J."/>
            <person name="Ashoor H."/>
            <person name="Bougouffa S."/>
            <person name="Bajic V.B."/>
            <person name="Ryu T."/>
            <person name="Ravasi T."/>
            <person name="Bayer T."/>
            <person name="Micklem G."/>
            <person name="Kim H."/>
            <person name="Bhak J."/>
            <person name="Lajeunesse T.C."/>
            <person name="Voolstra C.R."/>
        </authorList>
    </citation>
    <scope>NUCLEOTIDE SEQUENCE [LARGE SCALE GENOMIC DNA]</scope>
    <source>
        <strain evidence="8 9">CCMP2467</strain>
    </source>
</reference>
<feature type="region of interest" description="Disordered" evidence="5">
    <location>
        <begin position="1"/>
        <end position="116"/>
    </location>
</feature>
<accession>A0A1Q9CX72</accession>
<protein>
    <recommendedName>
        <fullName evidence="10">C3H1-type domain-containing protein</fullName>
    </recommendedName>
</protein>
<evidence type="ECO:0000259" key="7">
    <source>
        <dbReference type="PROSITE" id="PS50158"/>
    </source>
</evidence>
<dbReference type="InterPro" id="IPR001878">
    <property type="entry name" value="Znf_CCHC"/>
</dbReference>
<dbReference type="EMBL" id="LSRX01000856">
    <property type="protein sequence ID" value="OLP87518.1"/>
    <property type="molecule type" value="Genomic_DNA"/>
</dbReference>
<proteinExistence type="predicted"/>
<feature type="compositionally biased region" description="Polar residues" evidence="5">
    <location>
        <begin position="32"/>
        <end position="48"/>
    </location>
</feature>
<name>A0A1Q9CX72_SYMMI</name>
<dbReference type="Proteomes" id="UP000186817">
    <property type="component" value="Unassembled WGS sequence"/>
</dbReference>
<evidence type="ECO:0000259" key="6">
    <source>
        <dbReference type="PROSITE" id="PS50103"/>
    </source>
</evidence>
<dbReference type="GO" id="GO:0003676">
    <property type="term" value="F:nucleic acid binding"/>
    <property type="evidence" value="ECO:0007669"/>
    <property type="project" value="InterPro"/>
</dbReference>
<feature type="compositionally biased region" description="Polar residues" evidence="5">
    <location>
        <begin position="59"/>
        <end position="79"/>
    </location>
</feature>
<dbReference type="PROSITE" id="PS50158">
    <property type="entry name" value="ZF_CCHC"/>
    <property type="match status" value="1"/>
</dbReference>
<organism evidence="8 9">
    <name type="scientific">Symbiodinium microadriaticum</name>
    <name type="common">Dinoflagellate</name>
    <name type="synonym">Zooxanthella microadriatica</name>
    <dbReference type="NCBI Taxonomy" id="2951"/>
    <lineage>
        <taxon>Eukaryota</taxon>
        <taxon>Sar</taxon>
        <taxon>Alveolata</taxon>
        <taxon>Dinophyceae</taxon>
        <taxon>Suessiales</taxon>
        <taxon>Symbiodiniaceae</taxon>
        <taxon>Symbiodinium</taxon>
    </lineage>
</organism>
<dbReference type="PROSITE" id="PS50103">
    <property type="entry name" value="ZF_C3H1"/>
    <property type="match status" value="1"/>
</dbReference>
<keyword evidence="1 4" id="KW-0479">Metal-binding</keyword>
<keyword evidence="3 4" id="KW-0862">Zinc</keyword>
<feature type="compositionally biased region" description="Polar residues" evidence="5">
    <location>
        <begin position="1"/>
        <end position="19"/>
    </location>
</feature>
<keyword evidence="2 4" id="KW-0863">Zinc-finger</keyword>
<feature type="domain" description="CCHC-type" evidence="7">
    <location>
        <begin position="564"/>
        <end position="578"/>
    </location>
</feature>
<evidence type="ECO:0000313" key="8">
    <source>
        <dbReference type="EMBL" id="OLP87518.1"/>
    </source>
</evidence>
<keyword evidence="9" id="KW-1185">Reference proteome</keyword>
<dbReference type="InterPro" id="IPR000571">
    <property type="entry name" value="Znf_CCCH"/>
</dbReference>
<evidence type="ECO:0000256" key="1">
    <source>
        <dbReference type="ARBA" id="ARBA00022723"/>
    </source>
</evidence>
<dbReference type="AlphaFoldDB" id="A0A1Q9CX72"/>
<dbReference type="InterPro" id="IPR036855">
    <property type="entry name" value="Znf_CCCH_sf"/>
</dbReference>
<dbReference type="OrthoDB" id="413389at2759"/>
<feature type="zinc finger region" description="C3H1-type" evidence="4">
    <location>
        <begin position="526"/>
        <end position="554"/>
    </location>
</feature>
<gene>
    <name evidence="8" type="ORF">AK812_SmicGene31248</name>
</gene>
<evidence type="ECO:0000313" key="9">
    <source>
        <dbReference type="Proteomes" id="UP000186817"/>
    </source>
</evidence>
<evidence type="ECO:0000256" key="2">
    <source>
        <dbReference type="ARBA" id="ARBA00022771"/>
    </source>
</evidence>
<evidence type="ECO:0000256" key="3">
    <source>
        <dbReference type="ARBA" id="ARBA00022833"/>
    </source>
</evidence>
<comment type="caution">
    <text evidence="8">The sequence shown here is derived from an EMBL/GenBank/DDBJ whole genome shotgun (WGS) entry which is preliminary data.</text>
</comment>
<evidence type="ECO:0000256" key="4">
    <source>
        <dbReference type="PROSITE-ProRule" id="PRU00723"/>
    </source>
</evidence>